<dbReference type="Proteomes" id="UP000233551">
    <property type="component" value="Unassembled WGS sequence"/>
</dbReference>
<protein>
    <submittedName>
        <fullName evidence="2">Uncharacterized protein</fullName>
    </submittedName>
</protein>
<accession>A0A2I0KR38</accession>
<proteinExistence type="predicted"/>
<keyword evidence="3" id="KW-1185">Reference proteome</keyword>
<gene>
    <name evidence="2" type="ORF">CRG98_008662</name>
</gene>
<evidence type="ECO:0000313" key="3">
    <source>
        <dbReference type="Proteomes" id="UP000233551"/>
    </source>
</evidence>
<evidence type="ECO:0000313" key="2">
    <source>
        <dbReference type="EMBL" id="PKI70929.1"/>
    </source>
</evidence>
<feature type="region of interest" description="Disordered" evidence="1">
    <location>
        <begin position="117"/>
        <end position="137"/>
    </location>
</feature>
<name>A0A2I0KR38_PUNGR</name>
<dbReference type="AlphaFoldDB" id="A0A2I0KR38"/>
<comment type="caution">
    <text evidence="2">The sequence shown here is derived from an EMBL/GenBank/DDBJ whole genome shotgun (WGS) entry which is preliminary data.</text>
</comment>
<dbReference type="EMBL" id="PGOL01000414">
    <property type="protein sequence ID" value="PKI70929.1"/>
    <property type="molecule type" value="Genomic_DNA"/>
</dbReference>
<feature type="compositionally biased region" description="Low complexity" evidence="1">
    <location>
        <begin position="123"/>
        <end position="134"/>
    </location>
</feature>
<sequence length="275" mass="30558">MKICYQLTIAKVSYVLSTLYPHDDRGNGVITENQRKWLEDDYVCRFMILNAMNNALFNAIHVHTTAYELWNVIRKSSAHLDSRQQPLLDATFNSADHHHHQLPLLLPSFFSLSLGHKEDSSSNKRQTNSSSPSSALPLFPRNHGSLSGENSFFTPPSSSRQTSPISLSYSHSLEPSLYTPASLSCPSFFLSRLPSSFLPFIELSCCPFSSSLCTAVELLLEPLAVVVAFSEFHEVAKLLPFYLSCSCFPAAAHASLEITFAVAPLPLLCYFRCSS</sequence>
<reference evidence="2 3" key="1">
    <citation type="submission" date="2017-11" db="EMBL/GenBank/DDBJ databases">
        <title>De-novo sequencing of pomegranate (Punica granatum L.) genome.</title>
        <authorList>
            <person name="Akparov Z."/>
            <person name="Amiraslanov A."/>
            <person name="Hajiyeva S."/>
            <person name="Abbasov M."/>
            <person name="Kaur K."/>
            <person name="Hamwieh A."/>
            <person name="Solovyev V."/>
            <person name="Salamov A."/>
            <person name="Braich B."/>
            <person name="Kosarev P."/>
            <person name="Mahmoud A."/>
            <person name="Hajiyev E."/>
            <person name="Babayeva S."/>
            <person name="Izzatullayeva V."/>
            <person name="Mammadov A."/>
            <person name="Mammadov A."/>
            <person name="Sharifova S."/>
            <person name="Ojaghi J."/>
            <person name="Eynullazada K."/>
            <person name="Bayramov B."/>
            <person name="Abdulazimova A."/>
            <person name="Shahmuradov I."/>
        </authorList>
    </citation>
    <scope>NUCLEOTIDE SEQUENCE [LARGE SCALE GENOMIC DNA]</scope>
    <source>
        <strain evidence="3">cv. AG2017</strain>
        <tissue evidence="2">Leaf</tissue>
    </source>
</reference>
<organism evidence="2 3">
    <name type="scientific">Punica granatum</name>
    <name type="common">Pomegranate</name>
    <dbReference type="NCBI Taxonomy" id="22663"/>
    <lineage>
        <taxon>Eukaryota</taxon>
        <taxon>Viridiplantae</taxon>
        <taxon>Streptophyta</taxon>
        <taxon>Embryophyta</taxon>
        <taxon>Tracheophyta</taxon>
        <taxon>Spermatophyta</taxon>
        <taxon>Magnoliopsida</taxon>
        <taxon>eudicotyledons</taxon>
        <taxon>Gunneridae</taxon>
        <taxon>Pentapetalae</taxon>
        <taxon>rosids</taxon>
        <taxon>malvids</taxon>
        <taxon>Myrtales</taxon>
        <taxon>Lythraceae</taxon>
        <taxon>Punica</taxon>
    </lineage>
</organism>
<evidence type="ECO:0000256" key="1">
    <source>
        <dbReference type="SAM" id="MobiDB-lite"/>
    </source>
</evidence>